<keyword evidence="1" id="KW-0732">Signal</keyword>
<accession>A0A3R6K0I2</accession>
<evidence type="ECO:0000313" key="3">
    <source>
        <dbReference type="Proteomes" id="UP000286211"/>
    </source>
</evidence>
<name>A0A3R6K0I2_9BACT</name>
<dbReference type="AlphaFoldDB" id="A0A3R6K0I2"/>
<feature type="signal peptide" evidence="1">
    <location>
        <begin position="1"/>
        <end position="28"/>
    </location>
</feature>
<dbReference type="Proteomes" id="UP000286211">
    <property type="component" value="Unassembled WGS sequence"/>
</dbReference>
<organism evidence="2 3">
    <name type="scientific">Segatella copri</name>
    <dbReference type="NCBI Taxonomy" id="165179"/>
    <lineage>
        <taxon>Bacteria</taxon>
        <taxon>Pseudomonadati</taxon>
        <taxon>Bacteroidota</taxon>
        <taxon>Bacteroidia</taxon>
        <taxon>Bacteroidales</taxon>
        <taxon>Prevotellaceae</taxon>
        <taxon>Segatella</taxon>
    </lineage>
</organism>
<evidence type="ECO:0000256" key="1">
    <source>
        <dbReference type="SAM" id="SignalP"/>
    </source>
</evidence>
<reference evidence="2 3" key="1">
    <citation type="submission" date="2018-08" db="EMBL/GenBank/DDBJ databases">
        <title>A genome reference for cultivated species of the human gut microbiota.</title>
        <authorList>
            <person name="Zou Y."/>
            <person name="Xue W."/>
            <person name="Luo G."/>
        </authorList>
    </citation>
    <scope>NUCLEOTIDE SEQUENCE [LARGE SCALE GENOMIC DNA]</scope>
    <source>
        <strain evidence="2 3">AF46-2NS</strain>
    </source>
</reference>
<dbReference type="EMBL" id="QRNB01000016">
    <property type="protein sequence ID" value="RHK11491.1"/>
    <property type="molecule type" value="Genomic_DNA"/>
</dbReference>
<sequence length="83" mass="9684">MFKSKIFNSVMRYMLVAMLALLPNAIWGENVFLNDVHKVNINLCDIMWKNNAFAYDYALIYFKDKDGNQVSLDNFGLARWGKN</sequence>
<protein>
    <submittedName>
        <fullName evidence="2">Uncharacterized protein</fullName>
    </submittedName>
</protein>
<feature type="chain" id="PRO_5018743054" evidence="1">
    <location>
        <begin position="29"/>
        <end position="83"/>
    </location>
</feature>
<gene>
    <name evidence="2" type="ORF">DW079_04630</name>
</gene>
<comment type="caution">
    <text evidence="2">The sequence shown here is derived from an EMBL/GenBank/DDBJ whole genome shotgun (WGS) entry which is preliminary data.</text>
</comment>
<feature type="non-terminal residue" evidence="2">
    <location>
        <position position="83"/>
    </location>
</feature>
<evidence type="ECO:0000313" key="2">
    <source>
        <dbReference type="EMBL" id="RHK11491.1"/>
    </source>
</evidence>
<proteinExistence type="predicted"/>